<dbReference type="RefSeq" id="WP_263051118.1">
    <property type="nucleotide sequence ID" value="NZ_CP106735.1"/>
</dbReference>
<evidence type="ECO:0008006" key="3">
    <source>
        <dbReference type="Google" id="ProtNLM"/>
    </source>
</evidence>
<protein>
    <recommendedName>
        <fullName evidence="3">DUF5689 domain-containing protein</fullName>
    </recommendedName>
</protein>
<gene>
    <name evidence="1" type="ORF">N7E81_18650</name>
</gene>
<organism evidence="1 2">
    <name type="scientific">Reichenbachiella carrageenanivorans</name>
    <dbReference type="NCBI Taxonomy" id="2979869"/>
    <lineage>
        <taxon>Bacteria</taxon>
        <taxon>Pseudomonadati</taxon>
        <taxon>Bacteroidota</taxon>
        <taxon>Cytophagia</taxon>
        <taxon>Cytophagales</taxon>
        <taxon>Reichenbachiellaceae</taxon>
        <taxon>Reichenbachiella</taxon>
    </lineage>
</organism>
<sequence length="541" mass="58282">MKKYINNRVDKHLKLLTLGLMVLVAGSCEEDIEPKGTNPSHRVFYTNQATNDNTVNVGGRIDFADVSQGVTSREWSFPESAELEGTTTDAQVSAFFTEAGSFQVGLHQEFSDSAYAERGVDKLGMVLDTVLNVTVLPLVDVTKLSAKLLNRDGSLGADVKLESESQTEIFAGSTLRFSYEAIGDPTDITGVIDGGALSNADVVNHTFDVKFGGLDTYDLTVFFKREQPVSTDTVAYTNFIKTISSPDPVSLISIYDKEGKIAVEYSRDLLSSSVSASDFTAEIATKAGPVITPVVSGAALDPDNGAVVLLTLKDDEVYSDDEVTVSFKAGTLMSADIKAADAFTDQDLEHQGANLFADSNWDYGFEQTTAVDWVDQDVYGWLAANDNFTAVTSTTQVHEGTVSMKITVDAGNGPTGIMPKNASDGSVHTFTTDNEIQVRQSAWVYVESAPAGGNCLMRLRMAAYQFPWGQQTPMCAFTDGSGGFATALPIGEWVQIEQIFTANITASEGVPTMIISPVNSGATDLVFYLDDMVLEVWNPRP</sequence>
<dbReference type="Proteomes" id="UP001062165">
    <property type="component" value="Chromosome"/>
</dbReference>
<accession>A0ABY6CZP1</accession>
<dbReference type="EMBL" id="CP106735">
    <property type="protein sequence ID" value="UXX79375.1"/>
    <property type="molecule type" value="Genomic_DNA"/>
</dbReference>
<evidence type="ECO:0000313" key="1">
    <source>
        <dbReference type="EMBL" id="UXX79375.1"/>
    </source>
</evidence>
<evidence type="ECO:0000313" key="2">
    <source>
        <dbReference type="Proteomes" id="UP001062165"/>
    </source>
</evidence>
<dbReference type="PROSITE" id="PS51257">
    <property type="entry name" value="PROKAR_LIPOPROTEIN"/>
    <property type="match status" value="1"/>
</dbReference>
<proteinExistence type="predicted"/>
<keyword evidence="2" id="KW-1185">Reference proteome</keyword>
<name>A0ABY6CZP1_9BACT</name>
<dbReference type="Gene3D" id="2.60.120.260">
    <property type="entry name" value="Galactose-binding domain-like"/>
    <property type="match status" value="1"/>
</dbReference>
<reference evidence="1" key="1">
    <citation type="submission" date="2022-10" db="EMBL/GenBank/DDBJ databases">
        <title>Comparative genomics and taxonomic characterization of three novel marine species of genus Reichenbachiella exhibiting antioxidant and polysaccharide degradation activities.</title>
        <authorList>
            <person name="Muhammad N."/>
            <person name="Lee Y.-J."/>
            <person name="Ko J."/>
            <person name="Kim S.-G."/>
        </authorList>
    </citation>
    <scope>NUCLEOTIDE SEQUENCE</scope>
    <source>
        <strain evidence="1">Wsw4-B4</strain>
    </source>
</reference>